<accession>A0AAD5WLX1</accession>
<dbReference type="PANTHER" id="PTHR16515:SF49">
    <property type="entry name" value="GASTRULA ZINC FINGER PROTEIN XLCGF49.1-LIKE-RELATED"/>
    <property type="match status" value="1"/>
</dbReference>
<dbReference type="Proteomes" id="UP001196413">
    <property type="component" value="Unassembled WGS sequence"/>
</dbReference>
<sequence>MVGVSSGVRVKIEQPSPSRSLLFASEEGPLAESSNISVWNNLLDLFKSDAKPRKTHKSSKNAKRKLHISNDTGGNSADSVVEARTAKKGLKRERNSRGRAEEGPSDNAIKAKISLDSCSTNVGEYICPICSHTVVGKSSQNVLDEAALLKHMRCHEGELDSSSKFPCTLCFNYYKTSAIDKHYKQAHDSSEGHGICEVFLFTNSVQKYRPLSDLPPSLEVDSATNVRPISPAIEGTMFYEDPSPLPTDQVSTELLWASVDEESATDVAAQSSESREINENPMSLIESTIEKYACERAPNVEQPDDQVLDIESSTVSICSDSPCVEDKITVIDNPSSLQLTSVSDHTPTVFDTNVIDSELECHEERSGSNLSSAELHKLAVRQKFSWDGPPPPPLDVDQVGQLMKLFRNECPFCKDGPRILRIPENFSDETKEESMIAHIVKFHNSDPAATWVFDHKRYNISVDEKINPLKFLLKPAEDGSLICSSCEKATFPKLSNLRIHWPTCISVCGRFRDGLRKGRCVLVSASAATTKEKKCRSKNQAVECPLPNCNFAWRPSFIYNNAVGQIAHMICRHGSDEEAYELAMKIGKEERLSEEFPFLDVANVRNATGVFSTINELVQHARRYHPTEENYSGAPKCPISSCTKTLRRWYDVSDNVLQLLHVMKEHVLKEEGVLWISRWTEKFDLVMEEESKFKFDVLKSLRISLEKGSAHLSCLQCRKFFEYSKYLHHRKRGLCIGASEMSESTCNSDLVSLSGREACDFDESESGRETSKASQIPSVSEVSQKSPRSNDLTLSNECVEETSMFLDASKSSTALRDEYSLHCNSECVDTMESNRVLMNSDSSIPCAIACEDPLPCVPHSDQLVVPPQEPSVSSSKSSESVNVTDGTSKSRSLFDELPERIFINTTKPVKPKPREPPEDISHLKEVEGYPCNYCNFKALKISGMRRHIYLSHSDVLPSMAAQISSPCHHCAKVLETRRELLRHITYCHADIPNAFKCGSCHKSFGSAHRMREHERRTHESKLILDPKHLQCPICNREFDDKRSRDDHVKRHAYLNSDTVRGSEECVSDGIS</sequence>
<dbReference type="PANTHER" id="PTHR16515">
    <property type="entry name" value="PR DOMAIN ZINC FINGER PROTEIN"/>
    <property type="match status" value="1"/>
</dbReference>
<keyword evidence="6" id="KW-0539">Nucleus</keyword>
<protein>
    <recommendedName>
        <fullName evidence="9">C2H2-type domain-containing protein</fullName>
    </recommendedName>
</protein>
<evidence type="ECO:0000256" key="8">
    <source>
        <dbReference type="SAM" id="MobiDB-lite"/>
    </source>
</evidence>
<evidence type="ECO:0000256" key="6">
    <source>
        <dbReference type="ARBA" id="ARBA00023242"/>
    </source>
</evidence>
<evidence type="ECO:0000256" key="2">
    <source>
        <dbReference type="ARBA" id="ARBA00022723"/>
    </source>
</evidence>
<comment type="subcellular location">
    <subcellularLocation>
        <location evidence="1">Nucleus</location>
    </subcellularLocation>
</comment>
<keyword evidence="5" id="KW-0862">Zinc</keyword>
<gene>
    <name evidence="10" type="ORF">KIN20_036759</name>
</gene>
<evidence type="ECO:0000256" key="7">
    <source>
        <dbReference type="PROSITE-ProRule" id="PRU00042"/>
    </source>
</evidence>
<dbReference type="Gene3D" id="3.30.160.60">
    <property type="entry name" value="Classic Zinc Finger"/>
    <property type="match status" value="3"/>
</dbReference>
<feature type="compositionally biased region" description="Low complexity" evidence="8">
    <location>
        <begin position="864"/>
        <end position="883"/>
    </location>
</feature>
<keyword evidence="4 7" id="KW-0863">Zinc-finger</keyword>
<organism evidence="10 11">
    <name type="scientific">Parelaphostrongylus tenuis</name>
    <name type="common">Meningeal worm</name>
    <dbReference type="NCBI Taxonomy" id="148309"/>
    <lineage>
        <taxon>Eukaryota</taxon>
        <taxon>Metazoa</taxon>
        <taxon>Ecdysozoa</taxon>
        <taxon>Nematoda</taxon>
        <taxon>Chromadorea</taxon>
        <taxon>Rhabditida</taxon>
        <taxon>Rhabditina</taxon>
        <taxon>Rhabditomorpha</taxon>
        <taxon>Strongyloidea</taxon>
        <taxon>Metastrongylidae</taxon>
        <taxon>Parelaphostrongylus</taxon>
    </lineage>
</organism>
<feature type="region of interest" description="Disordered" evidence="8">
    <location>
        <begin position="51"/>
        <end position="105"/>
    </location>
</feature>
<evidence type="ECO:0000256" key="4">
    <source>
        <dbReference type="ARBA" id="ARBA00022771"/>
    </source>
</evidence>
<evidence type="ECO:0000259" key="9">
    <source>
        <dbReference type="PROSITE" id="PS50157"/>
    </source>
</evidence>
<dbReference type="InterPro" id="IPR013087">
    <property type="entry name" value="Znf_C2H2_type"/>
</dbReference>
<dbReference type="PROSITE" id="PS50157">
    <property type="entry name" value="ZINC_FINGER_C2H2_2"/>
    <property type="match status" value="1"/>
</dbReference>
<keyword evidence="3" id="KW-0677">Repeat</keyword>
<feature type="compositionally biased region" description="Basic and acidic residues" evidence="8">
    <location>
        <begin position="92"/>
        <end position="102"/>
    </location>
</feature>
<dbReference type="EMBL" id="JAHQIW010007404">
    <property type="protein sequence ID" value="KAJ1374138.1"/>
    <property type="molecule type" value="Genomic_DNA"/>
</dbReference>
<keyword evidence="11" id="KW-1185">Reference proteome</keyword>
<dbReference type="GO" id="GO:0005634">
    <property type="term" value="C:nucleus"/>
    <property type="evidence" value="ECO:0007669"/>
    <property type="project" value="UniProtKB-SubCell"/>
</dbReference>
<evidence type="ECO:0000313" key="10">
    <source>
        <dbReference type="EMBL" id="KAJ1374138.1"/>
    </source>
</evidence>
<keyword evidence="2" id="KW-0479">Metal-binding</keyword>
<dbReference type="InterPro" id="IPR050331">
    <property type="entry name" value="Zinc_finger"/>
</dbReference>
<dbReference type="GO" id="GO:0010468">
    <property type="term" value="P:regulation of gene expression"/>
    <property type="evidence" value="ECO:0007669"/>
    <property type="project" value="TreeGrafter"/>
</dbReference>
<name>A0AAD5WLX1_PARTN</name>
<evidence type="ECO:0000256" key="3">
    <source>
        <dbReference type="ARBA" id="ARBA00022737"/>
    </source>
</evidence>
<proteinExistence type="predicted"/>
<feature type="region of interest" description="Disordered" evidence="8">
    <location>
        <begin position="762"/>
        <end position="792"/>
    </location>
</feature>
<dbReference type="GO" id="GO:0008270">
    <property type="term" value="F:zinc ion binding"/>
    <property type="evidence" value="ECO:0007669"/>
    <property type="project" value="UniProtKB-KW"/>
</dbReference>
<dbReference type="AlphaFoldDB" id="A0AAD5WLX1"/>
<feature type="domain" description="C2H2-type" evidence="9">
    <location>
        <begin position="995"/>
        <end position="1023"/>
    </location>
</feature>
<evidence type="ECO:0000256" key="1">
    <source>
        <dbReference type="ARBA" id="ARBA00004123"/>
    </source>
</evidence>
<reference evidence="10" key="1">
    <citation type="submission" date="2021-06" db="EMBL/GenBank/DDBJ databases">
        <title>Parelaphostrongylus tenuis whole genome reference sequence.</title>
        <authorList>
            <person name="Garwood T.J."/>
            <person name="Larsen P.A."/>
            <person name="Fountain-Jones N.M."/>
            <person name="Garbe J.R."/>
            <person name="Macchietto M.G."/>
            <person name="Kania S.A."/>
            <person name="Gerhold R.W."/>
            <person name="Richards J.E."/>
            <person name="Wolf T.M."/>
        </authorList>
    </citation>
    <scope>NUCLEOTIDE SEQUENCE</scope>
    <source>
        <strain evidence="10">MNPRO001-30</strain>
        <tissue evidence="10">Meninges</tissue>
    </source>
</reference>
<feature type="compositionally biased region" description="Polar residues" evidence="8">
    <location>
        <begin position="772"/>
        <end position="792"/>
    </location>
</feature>
<feature type="compositionally biased region" description="Polar residues" evidence="8">
    <location>
        <begin position="69"/>
        <end position="78"/>
    </location>
</feature>
<dbReference type="PROSITE" id="PS00028">
    <property type="entry name" value="ZINC_FINGER_C2H2_1"/>
    <property type="match status" value="2"/>
</dbReference>
<dbReference type="SMART" id="SM00355">
    <property type="entry name" value="ZnF_C2H2"/>
    <property type="match status" value="7"/>
</dbReference>
<evidence type="ECO:0000313" key="11">
    <source>
        <dbReference type="Proteomes" id="UP001196413"/>
    </source>
</evidence>
<evidence type="ECO:0000256" key="5">
    <source>
        <dbReference type="ARBA" id="ARBA00022833"/>
    </source>
</evidence>
<comment type="caution">
    <text evidence="10">The sequence shown here is derived from an EMBL/GenBank/DDBJ whole genome shotgun (WGS) entry which is preliminary data.</text>
</comment>
<feature type="compositionally biased region" description="Basic residues" evidence="8">
    <location>
        <begin position="53"/>
        <end position="67"/>
    </location>
</feature>
<feature type="region of interest" description="Disordered" evidence="8">
    <location>
        <begin position="863"/>
        <end position="889"/>
    </location>
</feature>